<dbReference type="GO" id="GO:0003723">
    <property type="term" value="F:RNA binding"/>
    <property type="evidence" value="ECO:0007669"/>
    <property type="project" value="InterPro"/>
</dbReference>
<evidence type="ECO:0000256" key="3">
    <source>
        <dbReference type="ARBA" id="ARBA00023274"/>
    </source>
</evidence>
<comment type="caution">
    <text evidence="5">The sequence shown here is derived from an EMBL/GenBank/DDBJ whole genome shotgun (WGS) entry which is preliminary data.</text>
</comment>
<evidence type="ECO:0000256" key="2">
    <source>
        <dbReference type="ARBA" id="ARBA00022980"/>
    </source>
</evidence>
<dbReference type="PANTHER" id="PTHR12903">
    <property type="entry name" value="MITOCHONDRIAL RIBOSOMAL PROTEIN L24"/>
    <property type="match status" value="1"/>
</dbReference>
<dbReference type="SUPFAM" id="SSF50104">
    <property type="entry name" value="Translation proteins SH3-like domain"/>
    <property type="match status" value="1"/>
</dbReference>
<accession>A0AAN6RLP2</accession>
<comment type="similarity">
    <text evidence="1">Belongs to the universal ribosomal protein uL24 family.</text>
</comment>
<evidence type="ECO:0000313" key="6">
    <source>
        <dbReference type="Proteomes" id="UP001280581"/>
    </source>
</evidence>
<dbReference type="GO" id="GO:0006412">
    <property type="term" value="P:translation"/>
    <property type="evidence" value="ECO:0007669"/>
    <property type="project" value="InterPro"/>
</dbReference>
<dbReference type="EMBL" id="WVTA01000002">
    <property type="protein sequence ID" value="KAK3216367.1"/>
    <property type="molecule type" value="Genomic_DNA"/>
</dbReference>
<dbReference type="InterPro" id="IPR003256">
    <property type="entry name" value="Ribosomal_uL24"/>
</dbReference>
<protein>
    <recommendedName>
        <fullName evidence="7">KOW domain-containing protein</fullName>
    </recommendedName>
</protein>
<feature type="region of interest" description="Disordered" evidence="4">
    <location>
        <begin position="364"/>
        <end position="407"/>
    </location>
</feature>
<evidence type="ECO:0008006" key="7">
    <source>
        <dbReference type="Google" id="ProtNLM"/>
    </source>
</evidence>
<dbReference type="GO" id="GO:1990904">
    <property type="term" value="C:ribonucleoprotein complex"/>
    <property type="evidence" value="ECO:0007669"/>
    <property type="project" value="UniProtKB-KW"/>
</dbReference>
<dbReference type="PROSITE" id="PS01108">
    <property type="entry name" value="RIBOSOMAL_L24"/>
    <property type="match status" value="1"/>
</dbReference>
<dbReference type="InterPro" id="IPR008991">
    <property type="entry name" value="Translation_prot_SH3-like_sf"/>
</dbReference>
<evidence type="ECO:0000256" key="4">
    <source>
        <dbReference type="SAM" id="MobiDB-lite"/>
    </source>
</evidence>
<keyword evidence="3" id="KW-0687">Ribonucleoprotein</keyword>
<keyword evidence="2" id="KW-0689">Ribosomal protein</keyword>
<name>A0AAN6RLP2_9PLEO</name>
<evidence type="ECO:0000313" key="5">
    <source>
        <dbReference type="EMBL" id="KAK3216367.1"/>
    </source>
</evidence>
<dbReference type="Gene3D" id="2.30.30.30">
    <property type="match status" value="1"/>
</dbReference>
<dbReference type="Proteomes" id="UP001280581">
    <property type="component" value="Unassembled WGS sequence"/>
</dbReference>
<proteinExistence type="inferred from homology"/>
<reference evidence="5 6" key="1">
    <citation type="submission" date="2021-02" db="EMBL/GenBank/DDBJ databases">
        <title>Genome assembly of Pseudopithomyces chartarum.</title>
        <authorList>
            <person name="Jauregui R."/>
            <person name="Singh J."/>
            <person name="Voisey C."/>
        </authorList>
    </citation>
    <scope>NUCLEOTIDE SEQUENCE [LARGE SCALE GENOMIC DNA]</scope>
    <source>
        <strain evidence="5 6">AGR01</strain>
    </source>
</reference>
<dbReference type="GO" id="GO:0003735">
    <property type="term" value="F:structural constituent of ribosome"/>
    <property type="evidence" value="ECO:0007669"/>
    <property type="project" value="InterPro"/>
</dbReference>
<dbReference type="CDD" id="cd06089">
    <property type="entry name" value="KOW_RPL26"/>
    <property type="match status" value="1"/>
</dbReference>
<gene>
    <name evidence="5" type="ORF">GRF29_8g3045732</name>
</gene>
<feature type="compositionally biased region" description="Basic and acidic residues" evidence="4">
    <location>
        <begin position="379"/>
        <end position="391"/>
    </location>
</feature>
<dbReference type="GO" id="GO:0005840">
    <property type="term" value="C:ribosome"/>
    <property type="evidence" value="ECO:0007669"/>
    <property type="project" value="UniProtKB-KW"/>
</dbReference>
<feature type="region of interest" description="Disordered" evidence="4">
    <location>
        <begin position="422"/>
        <end position="456"/>
    </location>
</feature>
<dbReference type="InterPro" id="IPR014722">
    <property type="entry name" value="Rib_uL2_dom2"/>
</dbReference>
<dbReference type="AlphaFoldDB" id="A0AAN6RLP2"/>
<keyword evidence="6" id="KW-1185">Reference proteome</keyword>
<organism evidence="5 6">
    <name type="scientific">Pseudopithomyces chartarum</name>
    <dbReference type="NCBI Taxonomy" id="1892770"/>
    <lineage>
        <taxon>Eukaryota</taxon>
        <taxon>Fungi</taxon>
        <taxon>Dikarya</taxon>
        <taxon>Ascomycota</taxon>
        <taxon>Pezizomycotina</taxon>
        <taxon>Dothideomycetes</taxon>
        <taxon>Pleosporomycetidae</taxon>
        <taxon>Pleosporales</taxon>
        <taxon>Massarineae</taxon>
        <taxon>Didymosphaeriaceae</taxon>
        <taxon>Pseudopithomyces</taxon>
    </lineage>
</organism>
<feature type="region of interest" description="Disordered" evidence="4">
    <location>
        <begin position="332"/>
        <end position="352"/>
    </location>
</feature>
<sequence length="521" mass="59960">MSQLASAAKPARTARQLKNIRETRKVKGAIRWHERQRERRQKIAQERHDDKQVFQQIRQWHTENVSRPINEARKNLKQDYELGPLRPNRAVGQDAEKYGLLGVEQLTRKAIPVETQKRVNEAREARGLDPVYPLVVKDQKYFPIVRDDRVMVIKGPEKGKIGVVQDVMSGTHEVVVKGINKRFADASLFATQEDEIKNVRREIEVPILMEDVRLVTPYQISTTDKDGNHVQTWTDVVVDNVFLERHTTGIDPFTKIDYGTREFPEEHRFDPETGIPVFNRYIAGTRRRIQWPWETVLPEQEDKSEKMAYSSGSNKSLIGKLKTPIETAKGWIKSSKSKDDNEQSTESTEEELAAQRLQAKLDQVNQVPELPRGAPVHLPADHEDDTGRNKAEPSPNTSSFYPTLVYPPFPRQLAPEIQTHAQEVEAAERSEKQDWYENKKEVSAEERTRRKAAKAERLRPKGIPETMKTPLQLRWEVERRQKLEQREKTKVDRNALMIALGAHIDAKKAARIPAKVGSELD</sequence>
<dbReference type="InterPro" id="IPR005825">
    <property type="entry name" value="Ribosomal_uL24_CS"/>
</dbReference>
<dbReference type="InterPro" id="IPR041988">
    <property type="entry name" value="Ribosomal_uL24_KOW"/>
</dbReference>
<evidence type="ECO:0000256" key="1">
    <source>
        <dbReference type="ARBA" id="ARBA00010618"/>
    </source>
</evidence>